<evidence type="ECO:0000256" key="2">
    <source>
        <dbReference type="SAM" id="MobiDB-lite"/>
    </source>
</evidence>
<dbReference type="InterPro" id="IPR036020">
    <property type="entry name" value="WW_dom_sf"/>
</dbReference>
<dbReference type="SUPFAM" id="SSF51045">
    <property type="entry name" value="WW domain"/>
    <property type="match status" value="1"/>
</dbReference>
<gene>
    <name evidence="5" type="ORF">A3770_08p51040</name>
</gene>
<feature type="domain" description="CCHC-type" evidence="4">
    <location>
        <begin position="18"/>
        <end position="31"/>
    </location>
</feature>
<name>A0A5B8MQ25_9CHLO</name>
<dbReference type="PROSITE" id="PS01159">
    <property type="entry name" value="WW_DOMAIN_1"/>
    <property type="match status" value="1"/>
</dbReference>
<dbReference type="STRING" id="1764295.A0A5B8MQ25"/>
<evidence type="ECO:0000313" key="5">
    <source>
        <dbReference type="EMBL" id="QDZ22586.1"/>
    </source>
</evidence>
<dbReference type="SMART" id="SM00343">
    <property type="entry name" value="ZnF_C2HC"/>
    <property type="match status" value="1"/>
</dbReference>
<dbReference type="PROSITE" id="PS50158">
    <property type="entry name" value="ZF_CCHC"/>
    <property type="match status" value="1"/>
</dbReference>
<organism evidence="5 6">
    <name type="scientific">Chloropicon primus</name>
    <dbReference type="NCBI Taxonomy" id="1764295"/>
    <lineage>
        <taxon>Eukaryota</taxon>
        <taxon>Viridiplantae</taxon>
        <taxon>Chlorophyta</taxon>
        <taxon>Chloropicophyceae</taxon>
        <taxon>Chloropicales</taxon>
        <taxon>Chloropicaceae</taxon>
        <taxon>Chloropicon</taxon>
    </lineage>
</organism>
<dbReference type="InterPro" id="IPR001878">
    <property type="entry name" value="Znf_CCHC"/>
</dbReference>
<dbReference type="Gene3D" id="2.20.70.10">
    <property type="match status" value="1"/>
</dbReference>
<feature type="domain" description="WW" evidence="3">
    <location>
        <begin position="112"/>
        <end position="145"/>
    </location>
</feature>
<dbReference type="GO" id="GO:0008270">
    <property type="term" value="F:zinc ion binding"/>
    <property type="evidence" value="ECO:0007669"/>
    <property type="project" value="UniProtKB-KW"/>
</dbReference>
<sequence>MDRHHKLRRDPNWSPHGCNLCGKEGHQAAQCTTGTVDWIDRFGLDHFLPKKPYFDIKPREKPDYGKVEEAARLYAEAKELATKNVDTKGASEKFKEELERQEQLKQSGEGESDLPVGWKAYTAPNGKKYYHNLATNKTQWKKPEPEGTAQA</sequence>
<proteinExistence type="predicted"/>
<dbReference type="EMBL" id="CP031041">
    <property type="protein sequence ID" value="QDZ22586.1"/>
    <property type="molecule type" value="Genomic_DNA"/>
</dbReference>
<feature type="region of interest" description="Disordered" evidence="2">
    <location>
        <begin position="87"/>
        <end position="118"/>
    </location>
</feature>
<dbReference type="Proteomes" id="UP000316726">
    <property type="component" value="Chromosome 8"/>
</dbReference>
<evidence type="ECO:0000256" key="1">
    <source>
        <dbReference type="PROSITE-ProRule" id="PRU00047"/>
    </source>
</evidence>
<accession>A0A5B8MQ25</accession>
<dbReference type="Pfam" id="PF00397">
    <property type="entry name" value="WW"/>
    <property type="match status" value="1"/>
</dbReference>
<reference evidence="5 6" key="1">
    <citation type="submission" date="2018-07" db="EMBL/GenBank/DDBJ databases">
        <title>The complete nuclear genome of the prasinophyte Chloropicon primus (CCMP1205).</title>
        <authorList>
            <person name="Pombert J.-F."/>
            <person name="Otis C."/>
            <person name="Turmel M."/>
            <person name="Lemieux C."/>
        </authorList>
    </citation>
    <scope>NUCLEOTIDE SEQUENCE [LARGE SCALE GENOMIC DNA]</scope>
    <source>
        <strain evidence="5 6">CCMP1205</strain>
    </source>
</reference>
<dbReference type="CDD" id="cd00201">
    <property type="entry name" value="WW"/>
    <property type="match status" value="1"/>
</dbReference>
<dbReference type="GO" id="GO:0003676">
    <property type="term" value="F:nucleic acid binding"/>
    <property type="evidence" value="ECO:0007669"/>
    <property type="project" value="InterPro"/>
</dbReference>
<protein>
    <recommendedName>
        <fullName evidence="7">WW domain-containing protein</fullName>
    </recommendedName>
</protein>
<dbReference type="PROSITE" id="PS50020">
    <property type="entry name" value="WW_DOMAIN_2"/>
    <property type="match status" value="1"/>
</dbReference>
<dbReference type="InterPro" id="IPR001202">
    <property type="entry name" value="WW_dom"/>
</dbReference>
<keyword evidence="1" id="KW-0863">Zinc-finger</keyword>
<feature type="compositionally biased region" description="Basic and acidic residues" evidence="2">
    <location>
        <begin position="87"/>
        <end position="103"/>
    </location>
</feature>
<dbReference type="OrthoDB" id="508329at2759"/>
<evidence type="ECO:0008006" key="7">
    <source>
        <dbReference type="Google" id="ProtNLM"/>
    </source>
</evidence>
<evidence type="ECO:0000259" key="3">
    <source>
        <dbReference type="PROSITE" id="PS50020"/>
    </source>
</evidence>
<dbReference type="SMART" id="SM00456">
    <property type="entry name" value="WW"/>
    <property type="match status" value="1"/>
</dbReference>
<dbReference type="AlphaFoldDB" id="A0A5B8MQ25"/>
<evidence type="ECO:0000313" key="6">
    <source>
        <dbReference type="Proteomes" id="UP000316726"/>
    </source>
</evidence>
<keyword evidence="1" id="KW-0479">Metal-binding</keyword>
<keyword evidence="1" id="KW-0862">Zinc</keyword>
<keyword evidence="6" id="KW-1185">Reference proteome</keyword>
<evidence type="ECO:0000259" key="4">
    <source>
        <dbReference type="PROSITE" id="PS50158"/>
    </source>
</evidence>